<keyword evidence="8" id="KW-0732">Signal</keyword>
<dbReference type="Gene3D" id="3.40.50.11320">
    <property type="match status" value="1"/>
</dbReference>
<evidence type="ECO:0000313" key="9">
    <source>
        <dbReference type="Proteomes" id="UP000818029"/>
    </source>
</evidence>
<feature type="chain" id="PRO_5044986668" description="Carboxypeptidase" evidence="8">
    <location>
        <begin position="31"/>
        <end position="482"/>
    </location>
</feature>
<dbReference type="Gene3D" id="3.40.50.1820">
    <property type="entry name" value="alpha/beta hydrolase"/>
    <property type="match status" value="1"/>
</dbReference>
<dbReference type="Gene3D" id="6.10.250.940">
    <property type="match status" value="1"/>
</dbReference>
<gene>
    <name evidence="10" type="primary">LOC121202970</name>
</gene>
<dbReference type="Proteomes" id="UP000818029">
    <property type="component" value="Chromosome A09"/>
</dbReference>
<dbReference type="InterPro" id="IPR029058">
    <property type="entry name" value="AB_hydrolase_fold"/>
</dbReference>
<reference evidence="9" key="1">
    <citation type="journal article" date="2020" name="Nat. Genet.">
        <title>Genomic diversifications of five Gossypium allopolyploid species and their impact on cotton improvement.</title>
        <authorList>
            <person name="Chen Z.J."/>
            <person name="Sreedasyam A."/>
            <person name="Ando A."/>
            <person name="Song Q."/>
            <person name="De Santiago L.M."/>
            <person name="Hulse-Kemp A.M."/>
            <person name="Ding M."/>
            <person name="Ye W."/>
            <person name="Kirkbride R.C."/>
            <person name="Jenkins J."/>
            <person name="Plott C."/>
            <person name="Lovell J."/>
            <person name="Lin Y.M."/>
            <person name="Vaughn R."/>
            <person name="Liu B."/>
            <person name="Simpson S."/>
            <person name="Scheffler B.E."/>
            <person name="Wen L."/>
            <person name="Saski C.A."/>
            <person name="Grover C.E."/>
            <person name="Hu G."/>
            <person name="Conover J.L."/>
            <person name="Carlson J.W."/>
            <person name="Shu S."/>
            <person name="Boston L.B."/>
            <person name="Williams M."/>
            <person name="Peterson D.G."/>
            <person name="McGee K."/>
            <person name="Jones D.C."/>
            <person name="Wendel J.F."/>
            <person name="Stelly D.M."/>
            <person name="Grimwood J."/>
            <person name="Schmutz J."/>
        </authorList>
    </citation>
    <scope>NUCLEOTIDE SEQUENCE [LARGE SCALE GENOMIC DNA]</scope>
    <source>
        <strain evidence="9">cv. TM-1</strain>
    </source>
</reference>
<evidence type="ECO:0000256" key="1">
    <source>
        <dbReference type="ARBA" id="ARBA00004613"/>
    </source>
</evidence>
<dbReference type="EC" id="3.4.16.-" evidence="8"/>
<sequence length="482" mass="54666">MAPRSPPKRVSISHSFTSFFLGFLIPCINAAPLGPESDRVIKLPNQPATPSISQFSGYVTVNEEHGRALFYWFFEAQSEASKKPLLLWLNGGPGCSSIAYGAASELGPLRVGENGVDLHFNEFAWNQEANLLFVESPVGVGFSYTNTTSDLTKLDDAFVAEDVYMFLVEWLQRFPHFKTRDFFISGESYAGHYVPQLAELVYDRNNDTTRYPFINLKGFMVGNPVTDDNYDYTGIMDYAWSHSVISDEFYHNIKQVCDFKELYWSTECNALVNQVFDIYSEIDIYNIYDPKCLINTTSSATANKFLMNKKMFHAISQIKIDGFKRVTILAGGYDPCYSPYSEMYFNRPDVQTSIHADSRGEKWVSCKDSILNSYNFSVFSVLPVYEKLIKEKLKIWMYSGDMDGRVPIIGSRYCVEALGLPVKSPWRSWFHNKQVGGRIVEYEGLTLVTVRGAGHLVPLNKPSEALALIHSFLSDEPLPNHR</sequence>
<evidence type="ECO:0000256" key="8">
    <source>
        <dbReference type="RuleBase" id="RU361156"/>
    </source>
</evidence>
<dbReference type="InterPro" id="IPR001563">
    <property type="entry name" value="Peptidase_S10"/>
</dbReference>
<dbReference type="RefSeq" id="XP_040933675.1">
    <property type="nucleotide sequence ID" value="XM_041077741.1"/>
</dbReference>
<keyword evidence="7" id="KW-0325">Glycoprotein</keyword>
<feature type="signal peptide" evidence="8">
    <location>
        <begin position="1"/>
        <end position="30"/>
    </location>
</feature>
<evidence type="ECO:0000256" key="7">
    <source>
        <dbReference type="ARBA" id="ARBA00023180"/>
    </source>
</evidence>
<dbReference type="InterPro" id="IPR018202">
    <property type="entry name" value="Ser_caboxypep_ser_AS"/>
</dbReference>
<comment type="subcellular location">
    <subcellularLocation>
        <location evidence="1">Secreted</location>
    </subcellularLocation>
</comment>
<comment type="similarity">
    <text evidence="2 8">Belongs to the peptidase S10 family.</text>
</comment>
<dbReference type="GeneID" id="121202970"/>
<evidence type="ECO:0000256" key="2">
    <source>
        <dbReference type="ARBA" id="ARBA00009431"/>
    </source>
</evidence>
<reference evidence="10" key="2">
    <citation type="submission" date="2025-08" db="UniProtKB">
        <authorList>
            <consortium name="RefSeq"/>
        </authorList>
    </citation>
    <scope>IDENTIFICATION</scope>
</reference>
<organism evidence="9 10">
    <name type="scientific">Gossypium hirsutum</name>
    <name type="common">Upland cotton</name>
    <name type="synonym">Gossypium mexicanum</name>
    <dbReference type="NCBI Taxonomy" id="3635"/>
    <lineage>
        <taxon>Eukaryota</taxon>
        <taxon>Viridiplantae</taxon>
        <taxon>Streptophyta</taxon>
        <taxon>Embryophyta</taxon>
        <taxon>Tracheophyta</taxon>
        <taxon>Spermatophyta</taxon>
        <taxon>Magnoliopsida</taxon>
        <taxon>eudicotyledons</taxon>
        <taxon>Gunneridae</taxon>
        <taxon>Pentapetalae</taxon>
        <taxon>rosids</taxon>
        <taxon>malvids</taxon>
        <taxon>Malvales</taxon>
        <taxon>Malvaceae</taxon>
        <taxon>Malvoideae</taxon>
        <taxon>Gossypium</taxon>
    </lineage>
</organism>
<keyword evidence="5 8" id="KW-0645">Protease</keyword>
<name>A0ABM2YV00_GOSHI</name>
<dbReference type="PROSITE" id="PS00131">
    <property type="entry name" value="CARBOXYPEPT_SER_SER"/>
    <property type="match status" value="1"/>
</dbReference>
<keyword evidence="3" id="KW-0964">Secreted</keyword>
<dbReference type="SUPFAM" id="SSF53474">
    <property type="entry name" value="alpha/beta-Hydrolases"/>
    <property type="match status" value="1"/>
</dbReference>
<keyword evidence="4 8" id="KW-0121">Carboxypeptidase</keyword>
<evidence type="ECO:0000313" key="10">
    <source>
        <dbReference type="RefSeq" id="XP_040933675.1"/>
    </source>
</evidence>
<dbReference type="PROSITE" id="PS00560">
    <property type="entry name" value="CARBOXYPEPT_SER_HIS"/>
    <property type="match status" value="1"/>
</dbReference>
<dbReference type="InterPro" id="IPR033124">
    <property type="entry name" value="Ser_caboxypep_his_AS"/>
</dbReference>
<accession>A0ABM2YV00</accession>
<evidence type="ECO:0000256" key="6">
    <source>
        <dbReference type="ARBA" id="ARBA00022801"/>
    </source>
</evidence>
<dbReference type="PANTHER" id="PTHR11802:SF235">
    <property type="entry name" value="SERINE CARBOXYPEPTIDASE-LIKE 33"/>
    <property type="match status" value="1"/>
</dbReference>
<keyword evidence="9" id="KW-1185">Reference proteome</keyword>
<evidence type="ECO:0000256" key="5">
    <source>
        <dbReference type="ARBA" id="ARBA00022670"/>
    </source>
</evidence>
<proteinExistence type="inferred from homology"/>
<protein>
    <recommendedName>
        <fullName evidence="8">Carboxypeptidase</fullName>
        <ecNumber evidence="8">3.4.16.-</ecNumber>
    </recommendedName>
</protein>
<dbReference type="Pfam" id="PF00450">
    <property type="entry name" value="Peptidase_S10"/>
    <property type="match status" value="1"/>
</dbReference>
<keyword evidence="6 8" id="KW-0378">Hydrolase</keyword>
<evidence type="ECO:0000256" key="4">
    <source>
        <dbReference type="ARBA" id="ARBA00022645"/>
    </source>
</evidence>
<dbReference type="PRINTS" id="PR00724">
    <property type="entry name" value="CRBOXYPTASEC"/>
</dbReference>
<dbReference type="PANTHER" id="PTHR11802">
    <property type="entry name" value="SERINE PROTEASE FAMILY S10 SERINE CARBOXYPEPTIDASE"/>
    <property type="match status" value="1"/>
</dbReference>
<evidence type="ECO:0000256" key="3">
    <source>
        <dbReference type="ARBA" id="ARBA00022525"/>
    </source>
</evidence>